<dbReference type="InterPro" id="IPR016208">
    <property type="entry name" value="Ald_Oxase/xanthine_DH-like"/>
</dbReference>
<dbReference type="InterPro" id="IPR008274">
    <property type="entry name" value="AldOxase/xan_DH_MoCoBD1"/>
</dbReference>
<dbReference type="PATRIC" id="fig|861299.3.peg.2177"/>
<organism evidence="2 3">
    <name type="scientific">Gemmatirosa kalamazoonensis</name>
    <dbReference type="NCBI Taxonomy" id="861299"/>
    <lineage>
        <taxon>Bacteria</taxon>
        <taxon>Pseudomonadati</taxon>
        <taxon>Gemmatimonadota</taxon>
        <taxon>Gemmatimonadia</taxon>
        <taxon>Gemmatimonadales</taxon>
        <taxon>Gemmatimonadaceae</taxon>
        <taxon>Gemmatirosa</taxon>
    </lineage>
</organism>
<protein>
    <submittedName>
        <fullName evidence="2">Aldehyde oxidase and xanthine dehydrogenase molybdopterin binding protein</fullName>
    </submittedName>
</protein>
<dbReference type="PANTHER" id="PTHR11908">
    <property type="entry name" value="XANTHINE DEHYDROGENASE"/>
    <property type="match status" value="1"/>
</dbReference>
<dbReference type="HOGENOM" id="CLU_001681_2_3_0"/>
<dbReference type="Gene3D" id="3.30.365.10">
    <property type="entry name" value="Aldehyde oxidase/xanthine dehydrogenase, molybdopterin binding domain"/>
    <property type="match status" value="4"/>
</dbReference>
<dbReference type="SUPFAM" id="SSF56003">
    <property type="entry name" value="Molybdenum cofactor-binding domain"/>
    <property type="match status" value="1"/>
</dbReference>
<dbReference type="OrthoDB" id="9775084at2"/>
<dbReference type="AlphaFoldDB" id="W0RH73"/>
<dbReference type="Gene3D" id="3.90.1170.50">
    <property type="entry name" value="Aldehyde oxidase/xanthine dehydrogenase, a/b hammerhead"/>
    <property type="match status" value="1"/>
</dbReference>
<dbReference type="FunCoup" id="W0RH73">
    <property type="interactions" value="169"/>
</dbReference>
<evidence type="ECO:0000313" key="3">
    <source>
        <dbReference type="Proteomes" id="UP000019151"/>
    </source>
</evidence>
<proteinExistence type="predicted"/>
<dbReference type="Pfam" id="PF02738">
    <property type="entry name" value="MoCoBD_1"/>
    <property type="match status" value="1"/>
</dbReference>
<feature type="domain" description="Aldehyde oxidase/xanthine dehydrogenase a/b hammerhead" evidence="1">
    <location>
        <begin position="18"/>
        <end position="119"/>
    </location>
</feature>
<dbReference type="Pfam" id="PF01315">
    <property type="entry name" value="Ald_Xan_dh_C"/>
    <property type="match status" value="1"/>
</dbReference>
<dbReference type="KEGG" id="gba:J421_2138"/>
<dbReference type="GO" id="GO:0016491">
    <property type="term" value="F:oxidoreductase activity"/>
    <property type="evidence" value="ECO:0007669"/>
    <property type="project" value="InterPro"/>
</dbReference>
<dbReference type="STRING" id="861299.J421_2138"/>
<name>W0RH73_9BACT</name>
<evidence type="ECO:0000259" key="1">
    <source>
        <dbReference type="SMART" id="SM01008"/>
    </source>
</evidence>
<sequence>MPAVGNSVARKDGIGKATGRAQYADDLVFPGMLHGRTIRSTVPRGRIASVRLDFDAASFTVVDHRDVPGRNVCDLIEQDQPFLAEREVRHMAEPIVLLAHEDREILNAARVSIDYDVETPLFDPEASAGVFKRIDIVKGDVDAAMPGADVVVEGIYRTGHQEHVYIEPNGVVAVPEDGGVAVYGSMQCPFYVIKALKALLGANTPVRVVQTETGGGFGGKEEYPSMIAGHAALLALKSGRPVKIVYDRVEDMVATTKRHPSIVRHRTGVTKDGRLVAMDVDVLLDGGAYVTLSPVVLSRGCIHAAGPYRCDHVRIQGRAVFTNTPPNGAFRGFGAPQTEFAVEVHMDRVAEALGMDPVTLREINALRPGDTTATGQTLREDCSALACLEEAVRRTDFRRKRDAYRGTNRTIGLSLFYHGAGFTGSGERHLNSRARLETTPTGVRIAVGSTDIGQGTRTMHAQIVADALGVPYETVEVAQPDTSRVADSGPTVASRTCMVVGKILEECAHELRGTLGELTPAEHHARHGALSVERKYEPPDWIQWDDYTYKGDAYATYAYGCDVAELEVDPDTYEVRPTRITVIHEFGRPIHPALALGQIEGGTAQGLGYALLERVVMRDGAMANAQLTNYVIPTTLDTPAMDVVMLENRYAGGPFGAKGLGELPMDGPAPAVVNALRHLGLDVREVPATPEVLAACASR</sequence>
<dbReference type="InterPro" id="IPR046867">
    <property type="entry name" value="AldOxase/xan_DH_MoCoBD2"/>
</dbReference>
<dbReference type="InterPro" id="IPR036856">
    <property type="entry name" value="Ald_Oxase/Xan_DH_a/b_sf"/>
</dbReference>
<dbReference type="Proteomes" id="UP000019151">
    <property type="component" value="Chromosome"/>
</dbReference>
<dbReference type="GO" id="GO:0005506">
    <property type="term" value="F:iron ion binding"/>
    <property type="evidence" value="ECO:0007669"/>
    <property type="project" value="InterPro"/>
</dbReference>
<dbReference type="SUPFAM" id="SSF54665">
    <property type="entry name" value="CO dehydrogenase molybdoprotein N-domain-like"/>
    <property type="match status" value="1"/>
</dbReference>
<dbReference type="SMART" id="SM01008">
    <property type="entry name" value="Ald_Xan_dh_C"/>
    <property type="match status" value="1"/>
</dbReference>
<dbReference type="PANTHER" id="PTHR11908:SF157">
    <property type="entry name" value="XANTHINE DEHYDROGENASE SUBUNIT D-RELATED"/>
    <property type="match status" value="1"/>
</dbReference>
<reference evidence="2 3" key="1">
    <citation type="journal article" date="2014" name="Genome Announc.">
        <title>Genome Sequence and Methylome of Soil Bacterium Gemmatirosa kalamazoonensis KBS708T, a Member of the Rarely Cultivated Gemmatimonadetes Phylum.</title>
        <authorList>
            <person name="Debruyn J.M."/>
            <person name="Radosevich M."/>
            <person name="Wommack K.E."/>
            <person name="Polson S.W."/>
            <person name="Hauser L.J."/>
            <person name="Fawaz M.N."/>
            <person name="Korlach J."/>
            <person name="Tsai Y.C."/>
        </authorList>
    </citation>
    <scope>NUCLEOTIDE SEQUENCE [LARGE SCALE GENOMIC DNA]</scope>
    <source>
        <strain evidence="2 3">KBS708</strain>
    </source>
</reference>
<dbReference type="Pfam" id="PF20256">
    <property type="entry name" value="MoCoBD_2"/>
    <property type="match status" value="2"/>
</dbReference>
<dbReference type="InterPro" id="IPR000674">
    <property type="entry name" value="Ald_Oxase/Xan_DH_a/b"/>
</dbReference>
<dbReference type="InParanoid" id="W0RH73"/>
<accession>W0RH73</accession>
<evidence type="ECO:0000313" key="2">
    <source>
        <dbReference type="EMBL" id="AHG89675.1"/>
    </source>
</evidence>
<dbReference type="eggNOG" id="COG1529">
    <property type="taxonomic scope" value="Bacteria"/>
</dbReference>
<dbReference type="EMBL" id="CP007128">
    <property type="protein sequence ID" value="AHG89675.1"/>
    <property type="molecule type" value="Genomic_DNA"/>
</dbReference>
<keyword evidence="3" id="KW-1185">Reference proteome</keyword>
<dbReference type="InterPro" id="IPR037165">
    <property type="entry name" value="AldOxase/xan_DH_Mopterin-bd_sf"/>
</dbReference>
<dbReference type="RefSeq" id="WP_025411164.1">
    <property type="nucleotide sequence ID" value="NZ_CP007128.1"/>
</dbReference>
<gene>
    <name evidence="2" type="ORF">J421_2138</name>
</gene>